<organism evidence="2 3">
    <name type="scientific">Arthrobotrys musiformis</name>
    <dbReference type="NCBI Taxonomy" id="47236"/>
    <lineage>
        <taxon>Eukaryota</taxon>
        <taxon>Fungi</taxon>
        <taxon>Dikarya</taxon>
        <taxon>Ascomycota</taxon>
        <taxon>Pezizomycotina</taxon>
        <taxon>Orbiliomycetes</taxon>
        <taxon>Orbiliales</taxon>
        <taxon>Orbiliaceae</taxon>
        <taxon>Arthrobotrys</taxon>
    </lineage>
</organism>
<sequence>MTKSVKKMLRGYQSSSNPPSFMDGIVDIVPKKANLRAVRIAIRPSSNTRGSDSAKRYLLMWSAVMMTIAIHLVSSKAPPGIMNGTWRVRGEDDIVFSSFLGRKRSEDMGGDVWTELNRRRIVTEGSIFKVIRATSILILGEHSVLVVVVNEDIESFEFKER</sequence>
<evidence type="ECO:0000256" key="1">
    <source>
        <dbReference type="SAM" id="Phobius"/>
    </source>
</evidence>
<evidence type="ECO:0000313" key="3">
    <source>
        <dbReference type="Proteomes" id="UP001370758"/>
    </source>
</evidence>
<proteinExistence type="predicted"/>
<dbReference type="AlphaFoldDB" id="A0AAV9VZA1"/>
<accession>A0AAV9VZA1</accession>
<keyword evidence="3" id="KW-1185">Reference proteome</keyword>
<dbReference type="Proteomes" id="UP001370758">
    <property type="component" value="Unassembled WGS sequence"/>
</dbReference>
<keyword evidence="1" id="KW-0812">Transmembrane</keyword>
<keyword evidence="1" id="KW-1133">Transmembrane helix</keyword>
<dbReference type="EMBL" id="JAVHJL010000008">
    <property type="protein sequence ID" value="KAK6499117.1"/>
    <property type="molecule type" value="Genomic_DNA"/>
</dbReference>
<protein>
    <submittedName>
        <fullName evidence="2">Uncharacterized protein</fullName>
    </submittedName>
</protein>
<reference evidence="2 3" key="1">
    <citation type="submission" date="2023-08" db="EMBL/GenBank/DDBJ databases">
        <authorList>
            <person name="Palmer J.M."/>
        </authorList>
    </citation>
    <scope>NUCLEOTIDE SEQUENCE [LARGE SCALE GENOMIC DNA]</scope>
    <source>
        <strain evidence="2 3">TWF481</strain>
    </source>
</reference>
<comment type="caution">
    <text evidence="2">The sequence shown here is derived from an EMBL/GenBank/DDBJ whole genome shotgun (WGS) entry which is preliminary data.</text>
</comment>
<keyword evidence="1" id="KW-0472">Membrane</keyword>
<feature type="transmembrane region" description="Helical" evidence="1">
    <location>
        <begin position="57"/>
        <end position="74"/>
    </location>
</feature>
<evidence type="ECO:0000313" key="2">
    <source>
        <dbReference type="EMBL" id="KAK6499117.1"/>
    </source>
</evidence>
<name>A0AAV9VZA1_9PEZI</name>
<gene>
    <name evidence="2" type="ORF">TWF481_011688</name>
</gene>